<dbReference type="Gene3D" id="3.20.20.370">
    <property type="entry name" value="Glycoside hydrolase/deacetylase"/>
    <property type="match status" value="1"/>
</dbReference>
<name>A0A327KR15_9BRAD</name>
<protein>
    <recommendedName>
        <fullName evidence="3">Chitooligosaccharide deacetylase</fullName>
    </recommendedName>
    <alternativeName>
        <fullName evidence="5">Nodulation protein B</fullName>
    </alternativeName>
</protein>
<dbReference type="PANTHER" id="PTHR34216">
    <property type="match status" value="1"/>
</dbReference>
<evidence type="ECO:0000313" key="8">
    <source>
        <dbReference type="Proteomes" id="UP000249130"/>
    </source>
</evidence>
<evidence type="ECO:0000313" key="7">
    <source>
        <dbReference type="EMBL" id="RAI40366.1"/>
    </source>
</evidence>
<dbReference type="PROSITE" id="PS51677">
    <property type="entry name" value="NODB"/>
    <property type="match status" value="1"/>
</dbReference>
<reference evidence="7 8" key="1">
    <citation type="submission" date="2017-07" db="EMBL/GenBank/DDBJ databases">
        <title>Draft Genome Sequences of Select Purple Nonsulfur Bacteria.</title>
        <authorList>
            <person name="Lasarre B."/>
            <person name="Mckinlay J.B."/>
        </authorList>
    </citation>
    <scope>NUCLEOTIDE SEQUENCE [LARGE SCALE GENOMIC DNA]</scope>
    <source>
        <strain evidence="7 8">DSM 5909</strain>
    </source>
</reference>
<keyword evidence="8" id="KW-1185">Reference proteome</keyword>
<keyword evidence="4" id="KW-0732">Signal</keyword>
<accession>A0A327KR15</accession>
<evidence type="ECO:0000256" key="1">
    <source>
        <dbReference type="ARBA" id="ARBA00003236"/>
    </source>
</evidence>
<dbReference type="GO" id="GO:0005975">
    <property type="term" value="P:carbohydrate metabolic process"/>
    <property type="evidence" value="ECO:0007669"/>
    <property type="project" value="InterPro"/>
</dbReference>
<dbReference type="RefSeq" id="WP_111421530.1">
    <property type="nucleotide sequence ID" value="NZ_NPEX01000237.1"/>
</dbReference>
<dbReference type="Pfam" id="PF01522">
    <property type="entry name" value="Polysacc_deac_1"/>
    <property type="match status" value="1"/>
</dbReference>
<dbReference type="SUPFAM" id="SSF88713">
    <property type="entry name" value="Glycoside hydrolase/deacetylase"/>
    <property type="match status" value="1"/>
</dbReference>
<sequence>MVTSTTAPPARRPGAENLVRPVGALVDTVLGSRGCLFTFHRVAAPDRWETLPNRNFYLDLAFMDRLLGYLKRTGWSIVTIEEAMRRTRRGTAGDRFVNFSVDDCYRDTFEEVIPLFRRHGVPVTLFVTTGIPDGTLPMCWAGLEDTLLNNDRVVVRGETIAVPTSEAKRAAYDRIAAAWDQDTPELRYAEFCADNGVDADAMDRKHAISWDMLEAVRNDPLVEIGGHTVAHRRISSLSAAEAFAEIDGCRKRLQGRLGVAADHFAFPYGRSGDCGPRDFDIVREAGFKSGATTRKGLVRHGQDVFRLPRVTLGGAQRHLALAELHLTGVSGVAARVLGRV</sequence>
<organism evidence="7 8">
    <name type="scientific">Rhodoplanes roseus</name>
    <dbReference type="NCBI Taxonomy" id="29409"/>
    <lineage>
        <taxon>Bacteria</taxon>
        <taxon>Pseudomonadati</taxon>
        <taxon>Pseudomonadota</taxon>
        <taxon>Alphaproteobacteria</taxon>
        <taxon>Hyphomicrobiales</taxon>
        <taxon>Nitrobacteraceae</taxon>
        <taxon>Rhodoplanes</taxon>
    </lineage>
</organism>
<dbReference type="InterPro" id="IPR011330">
    <property type="entry name" value="Glyco_hydro/deAcase_b/a-brl"/>
</dbReference>
<evidence type="ECO:0000256" key="4">
    <source>
        <dbReference type="ARBA" id="ARBA00022729"/>
    </source>
</evidence>
<evidence type="ECO:0000256" key="5">
    <source>
        <dbReference type="ARBA" id="ARBA00032976"/>
    </source>
</evidence>
<dbReference type="InterPro" id="IPR002509">
    <property type="entry name" value="NODB_dom"/>
</dbReference>
<comment type="caution">
    <text evidence="7">The sequence shown here is derived from an EMBL/GenBank/DDBJ whole genome shotgun (WGS) entry which is preliminary data.</text>
</comment>
<dbReference type="InterPro" id="IPR051398">
    <property type="entry name" value="Polysacch_Deacetylase"/>
</dbReference>
<comment type="function">
    <text evidence="1">Is involved in generating a small heat-stable compound (Nod), an acylated oligomer of N-acetylglucosamine, that stimulates mitosis in various plant protoplasts.</text>
</comment>
<evidence type="ECO:0000256" key="3">
    <source>
        <dbReference type="ARBA" id="ARBA00020071"/>
    </source>
</evidence>
<dbReference type="Proteomes" id="UP000249130">
    <property type="component" value="Unassembled WGS sequence"/>
</dbReference>
<comment type="similarity">
    <text evidence="2">Belongs to the polysaccharide deacetylase family.</text>
</comment>
<evidence type="ECO:0000259" key="6">
    <source>
        <dbReference type="PROSITE" id="PS51677"/>
    </source>
</evidence>
<gene>
    <name evidence="7" type="ORF">CH341_23930</name>
</gene>
<feature type="domain" description="NodB homology" evidence="6">
    <location>
        <begin position="95"/>
        <end position="340"/>
    </location>
</feature>
<dbReference type="EMBL" id="NPEX01000237">
    <property type="protein sequence ID" value="RAI40366.1"/>
    <property type="molecule type" value="Genomic_DNA"/>
</dbReference>
<dbReference type="AlphaFoldDB" id="A0A327KR15"/>
<dbReference type="OrthoDB" id="9782872at2"/>
<evidence type="ECO:0000256" key="2">
    <source>
        <dbReference type="ARBA" id="ARBA00010973"/>
    </source>
</evidence>
<dbReference type="GO" id="GO:0016810">
    <property type="term" value="F:hydrolase activity, acting on carbon-nitrogen (but not peptide) bonds"/>
    <property type="evidence" value="ECO:0007669"/>
    <property type="project" value="InterPro"/>
</dbReference>
<proteinExistence type="inferred from homology"/>
<dbReference type="PANTHER" id="PTHR34216:SF7">
    <property type="entry name" value="POLY-BETA-1,6-N-ACETYL-D-GLUCOSAMINE N-DEACETYLASE"/>
    <property type="match status" value="1"/>
</dbReference>